<sequence>MAIFKPFRQVQQIKRKDLNHDLVDYVCLPGCFNAAEVQAIRTLWNDAEAEDSRVNVSGVAKDYSELRKSRVMFIDAMKENDWIYNRLAEACLQVNMNRFKFDITGFQTKLQLATYGPDDFFEWHMDYGVGDVSDRKLSITVQLSDPSEYEDGDLQFMINHKAFSAPKELGTAIIFPSYAMHRVLPVASGQRQSIVGWIGGAPFR</sequence>
<keyword evidence="3" id="KW-0847">Vitamin C</keyword>
<name>A0A2P8D6A9_9BACT</name>
<evidence type="ECO:0000256" key="3">
    <source>
        <dbReference type="ARBA" id="ARBA00022896"/>
    </source>
</evidence>
<dbReference type="InterPro" id="IPR044862">
    <property type="entry name" value="Pro_4_hyd_alph_FE2OG_OXY"/>
</dbReference>
<dbReference type="EMBL" id="PYGD01000003">
    <property type="protein sequence ID" value="PSK92737.1"/>
    <property type="molecule type" value="Genomic_DNA"/>
</dbReference>
<evidence type="ECO:0000313" key="9">
    <source>
        <dbReference type="Proteomes" id="UP000240572"/>
    </source>
</evidence>
<proteinExistence type="predicted"/>
<evidence type="ECO:0000256" key="2">
    <source>
        <dbReference type="ARBA" id="ARBA00022723"/>
    </source>
</evidence>
<evidence type="ECO:0000256" key="6">
    <source>
        <dbReference type="ARBA" id="ARBA00023004"/>
    </source>
</evidence>
<dbReference type="OrthoDB" id="9812472at2"/>
<keyword evidence="5" id="KW-0560">Oxidoreductase</keyword>
<reference evidence="8 9" key="1">
    <citation type="submission" date="2018-03" db="EMBL/GenBank/DDBJ databases">
        <title>Genomic Encyclopedia of Type Strains, Phase III (KMG-III): the genomes of soil and plant-associated and newly described type strains.</title>
        <authorList>
            <person name="Whitman W."/>
        </authorList>
    </citation>
    <scope>NUCLEOTIDE SEQUENCE [LARGE SCALE GENOMIC DNA]</scope>
    <source>
        <strain evidence="8 9">CGMCC 1.12700</strain>
    </source>
</reference>
<dbReference type="GO" id="GO:0005506">
    <property type="term" value="F:iron ion binding"/>
    <property type="evidence" value="ECO:0007669"/>
    <property type="project" value="InterPro"/>
</dbReference>
<dbReference type="InterPro" id="IPR006620">
    <property type="entry name" value="Pro_4_hyd_alph"/>
</dbReference>
<protein>
    <submittedName>
        <fullName evidence="8">PKHD-type hydroxylase</fullName>
    </submittedName>
</protein>
<accession>A0A2P8D6A9</accession>
<dbReference type="GO" id="GO:0016705">
    <property type="term" value="F:oxidoreductase activity, acting on paired donors, with incorporation or reduction of molecular oxygen"/>
    <property type="evidence" value="ECO:0007669"/>
    <property type="project" value="InterPro"/>
</dbReference>
<evidence type="ECO:0000313" key="8">
    <source>
        <dbReference type="EMBL" id="PSK92737.1"/>
    </source>
</evidence>
<evidence type="ECO:0000256" key="4">
    <source>
        <dbReference type="ARBA" id="ARBA00022964"/>
    </source>
</evidence>
<feature type="domain" description="Fe2OG dioxygenase" evidence="7">
    <location>
        <begin position="105"/>
        <end position="200"/>
    </location>
</feature>
<comment type="cofactor">
    <cofactor evidence="1">
        <name>L-ascorbate</name>
        <dbReference type="ChEBI" id="CHEBI:38290"/>
    </cofactor>
</comment>
<dbReference type="Pfam" id="PF13640">
    <property type="entry name" value="2OG-FeII_Oxy_3"/>
    <property type="match status" value="1"/>
</dbReference>
<evidence type="ECO:0000256" key="5">
    <source>
        <dbReference type="ARBA" id="ARBA00023002"/>
    </source>
</evidence>
<dbReference type="Gene3D" id="2.60.120.620">
    <property type="entry name" value="q2cbj1_9rhob like domain"/>
    <property type="match status" value="1"/>
</dbReference>
<keyword evidence="6" id="KW-0408">Iron</keyword>
<dbReference type="AlphaFoldDB" id="A0A2P8D6A9"/>
<evidence type="ECO:0000259" key="7">
    <source>
        <dbReference type="PROSITE" id="PS51471"/>
    </source>
</evidence>
<keyword evidence="2" id="KW-0479">Metal-binding</keyword>
<dbReference type="Proteomes" id="UP000240572">
    <property type="component" value="Unassembled WGS sequence"/>
</dbReference>
<dbReference type="GO" id="GO:0051213">
    <property type="term" value="F:dioxygenase activity"/>
    <property type="evidence" value="ECO:0007669"/>
    <property type="project" value="UniProtKB-KW"/>
</dbReference>
<organism evidence="8 9">
    <name type="scientific">Taibaiella chishuiensis</name>
    <dbReference type="NCBI Taxonomy" id="1434707"/>
    <lineage>
        <taxon>Bacteria</taxon>
        <taxon>Pseudomonadati</taxon>
        <taxon>Bacteroidota</taxon>
        <taxon>Chitinophagia</taxon>
        <taxon>Chitinophagales</taxon>
        <taxon>Chitinophagaceae</taxon>
        <taxon>Taibaiella</taxon>
    </lineage>
</organism>
<dbReference type="PROSITE" id="PS51471">
    <property type="entry name" value="FE2OG_OXY"/>
    <property type="match status" value="1"/>
</dbReference>
<keyword evidence="9" id="KW-1185">Reference proteome</keyword>
<comment type="caution">
    <text evidence="8">The sequence shown here is derived from an EMBL/GenBank/DDBJ whole genome shotgun (WGS) entry which is preliminary data.</text>
</comment>
<dbReference type="GO" id="GO:0031418">
    <property type="term" value="F:L-ascorbic acid binding"/>
    <property type="evidence" value="ECO:0007669"/>
    <property type="project" value="UniProtKB-KW"/>
</dbReference>
<dbReference type="InterPro" id="IPR005123">
    <property type="entry name" value="Oxoglu/Fe-dep_dioxygenase_dom"/>
</dbReference>
<evidence type="ECO:0000256" key="1">
    <source>
        <dbReference type="ARBA" id="ARBA00001961"/>
    </source>
</evidence>
<keyword evidence="4" id="KW-0223">Dioxygenase</keyword>
<gene>
    <name evidence="8" type="ORF">B0I18_103319</name>
</gene>
<dbReference type="RefSeq" id="WP_106522916.1">
    <property type="nucleotide sequence ID" value="NZ_PYGD01000003.1"/>
</dbReference>
<dbReference type="SUPFAM" id="SSF51197">
    <property type="entry name" value="Clavaminate synthase-like"/>
    <property type="match status" value="1"/>
</dbReference>
<dbReference type="SMART" id="SM00702">
    <property type="entry name" value="P4Hc"/>
    <property type="match status" value="1"/>
</dbReference>